<dbReference type="PRINTS" id="PR00081">
    <property type="entry name" value="GDHRDH"/>
</dbReference>
<organism evidence="23 24">
    <name type="scientific">Cloeon dipterum</name>
    <dbReference type="NCBI Taxonomy" id="197152"/>
    <lineage>
        <taxon>Eukaryota</taxon>
        <taxon>Metazoa</taxon>
        <taxon>Ecdysozoa</taxon>
        <taxon>Arthropoda</taxon>
        <taxon>Hexapoda</taxon>
        <taxon>Insecta</taxon>
        <taxon>Pterygota</taxon>
        <taxon>Palaeoptera</taxon>
        <taxon>Ephemeroptera</taxon>
        <taxon>Pisciforma</taxon>
        <taxon>Baetidae</taxon>
        <taxon>Cloeon</taxon>
    </lineage>
</organism>
<comment type="catalytic activity">
    <reaction evidence="12">
        <text>15-oxo-(5S,6R)-dihydroxy-(7E,9E,11Z)-eicosatrienoate + NADH + H(+) = (5S,6R,15S)-trihydroxy-(7E,9E,11Z)-eicosatrienoate + NAD(+)</text>
        <dbReference type="Rhea" id="RHEA:41596"/>
        <dbReference type="ChEBI" id="CHEBI:15378"/>
        <dbReference type="ChEBI" id="CHEBI:57540"/>
        <dbReference type="ChEBI" id="CHEBI:57945"/>
        <dbReference type="ChEBI" id="CHEBI:78325"/>
        <dbReference type="ChEBI" id="CHEBI:78329"/>
    </reaction>
    <physiologicalReaction direction="left-to-right" evidence="12">
        <dbReference type="Rhea" id="RHEA:41597"/>
    </physiologicalReaction>
</comment>
<keyword evidence="24" id="KW-1185">Reference proteome</keyword>
<dbReference type="GO" id="GO:0005737">
    <property type="term" value="C:cytoplasm"/>
    <property type="evidence" value="ECO:0007669"/>
    <property type="project" value="TreeGrafter"/>
</dbReference>
<comment type="catalytic activity">
    <reaction evidence="17">
        <text>prostaglandin A1 + NAD(+) = 15-oxo-prostaglandin A1 + NADH + H(+)</text>
        <dbReference type="Rhea" id="RHEA:41263"/>
        <dbReference type="ChEBI" id="CHEBI:15378"/>
        <dbReference type="ChEBI" id="CHEBI:57398"/>
        <dbReference type="ChEBI" id="CHEBI:57540"/>
        <dbReference type="ChEBI" id="CHEBI:57945"/>
        <dbReference type="ChEBI" id="CHEBI:85072"/>
    </reaction>
    <physiologicalReaction direction="left-to-right" evidence="17">
        <dbReference type="Rhea" id="RHEA:41264"/>
    </physiologicalReaction>
</comment>
<comment type="catalytic activity">
    <reaction evidence="20">
        <text>(15S)-hydroxy-(5Z,8Z,11Z,13E)-eicosatetraenoate + NAD(+) = 15-oxo-(5Z,8Z,11Z,13E)-eicosatetraenoate + NADH + H(+)</text>
        <dbReference type="Rhea" id="RHEA:23260"/>
        <dbReference type="ChEBI" id="CHEBI:15378"/>
        <dbReference type="ChEBI" id="CHEBI:57409"/>
        <dbReference type="ChEBI" id="CHEBI:57410"/>
        <dbReference type="ChEBI" id="CHEBI:57540"/>
        <dbReference type="ChEBI" id="CHEBI:57945"/>
        <dbReference type="EC" id="1.1.1.232"/>
    </reaction>
    <physiologicalReaction direction="left-to-right" evidence="20">
        <dbReference type="Rhea" id="RHEA:23261"/>
    </physiologicalReaction>
</comment>
<name>A0A8S1C3D7_9INSE</name>
<dbReference type="OrthoDB" id="417891at2759"/>
<evidence type="ECO:0000256" key="3">
    <source>
        <dbReference type="ARBA" id="ARBA00038968"/>
    </source>
</evidence>
<evidence type="ECO:0000256" key="8">
    <source>
        <dbReference type="ARBA" id="ARBA00045705"/>
    </source>
</evidence>
<keyword evidence="2" id="KW-0560">Oxidoreductase</keyword>
<evidence type="ECO:0000256" key="4">
    <source>
        <dbReference type="ARBA" id="ARBA00039060"/>
    </source>
</evidence>
<evidence type="ECO:0000256" key="10">
    <source>
        <dbReference type="ARBA" id="ARBA00047672"/>
    </source>
</evidence>
<evidence type="ECO:0000256" key="12">
    <source>
        <dbReference type="ARBA" id="ARBA00048140"/>
    </source>
</evidence>
<evidence type="ECO:0000256" key="16">
    <source>
        <dbReference type="ARBA" id="ARBA00048535"/>
    </source>
</evidence>
<dbReference type="EMBL" id="CADEPI010000013">
    <property type="protein sequence ID" value="CAB3363622.1"/>
    <property type="molecule type" value="Genomic_DNA"/>
</dbReference>
<sequence>MDLRGKVALVTGGASGIGKACVEELLKLGCKVSICDVNSSDGDTLAQELGQKFNKSVIFCPCDVTDYPQSEEAFQETTSALGPIDIVVNNAGIMNDRFWELEVDTNLNGVIRGTLLGMRFMGKDRGGKGGTVVNMGSNTSMRPYVSAPIYSATKHAVLGFTRAFGDQFHVEQTGVRVVALCPGATSTSIITDIRKQLLHASFEPAWQRDTANSIYQKPDHVARALVTILQRAVSGSVWMVEGGQPPYEINFANP</sequence>
<evidence type="ECO:0000256" key="13">
    <source>
        <dbReference type="ARBA" id="ARBA00048144"/>
    </source>
</evidence>
<dbReference type="PROSITE" id="PS00061">
    <property type="entry name" value="ADH_SHORT"/>
    <property type="match status" value="1"/>
</dbReference>
<dbReference type="Gene3D" id="3.40.50.720">
    <property type="entry name" value="NAD(P)-binding Rossmann-like Domain"/>
    <property type="match status" value="1"/>
</dbReference>
<evidence type="ECO:0000256" key="14">
    <source>
        <dbReference type="ARBA" id="ARBA00048170"/>
    </source>
</evidence>
<dbReference type="InterPro" id="IPR002347">
    <property type="entry name" value="SDR_fam"/>
</dbReference>
<comment type="catalytic activity">
    <reaction evidence="10">
        <text>resolvin D1 + NAD(+) = 8-oxoresolvin D1 + NADH + H(+)</text>
        <dbReference type="Rhea" id="RHEA:50124"/>
        <dbReference type="ChEBI" id="CHEBI:15378"/>
        <dbReference type="ChEBI" id="CHEBI:57540"/>
        <dbReference type="ChEBI" id="CHEBI:57945"/>
        <dbReference type="ChEBI" id="CHEBI:132079"/>
        <dbReference type="ChEBI" id="CHEBI:132080"/>
    </reaction>
    <physiologicalReaction direction="left-to-right" evidence="10">
        <dbReference type="Rhea" id="RHEA:50125"/>
    </physiologicalReaction>
</comment>
<comment type="catalytic activity">
    <reaction evidence="9">
        <text>prostaglandin E1 + NAD(+) = 15-oxoprostaglandin E1 + NADH + H(+)</text>
        <dbReference type="Rhea" id="RHEA:16477"/>
        <dbReference type="ChEBI" id="CHEBI:15378"/>
        <dbReference type="ChEBI" id="CHEBI:57397"/>
        <dbReference type="ChEBI" id="CHEBI:57401"/>
        <dbReference type="ChEBI" id="CHEBI:57540"/>
        <dbReference type="ChEBI" id="CHEBI:57945"/>
    </reaction>
    <physiologicalReaction direction="left-to-right" evidence="9">
        <dbReference type="Rhea" id="RHEA:16478"/>
    </physiologicalReaction>
</comment>
<comment type="catalytic activity">
    <reaction evidence="16">
        <text>lipoxin A4 + NAD(+) = 15-oxo-(5S,6R)-dihydroxy-(7E,9E,11Z,13E)-eicosatetraenoate + NADH + H(+)</text>
        <dbReference type="Rhea" id="RHEA:41572"/>
        <dbReference type="ChEBI" id="CHEBI:15378"/>
        <dbReference type="ChEBI" id="CHEBI:57540"/>
        <dbReference type="ChEBI" id="CHEBI:57945"/>
        <dbReference type="ChEBI" id="CHEBI:67026"/>
        <dbReference type="ChEBI" id="CHEBI:78311"/>
    </reaction>
    <physiologicalReaction direction="left-to-right" evidence="16">
        <dbReference type="Rhea" id="RHEA:41573"/>
    </physiologicalReaction>
</comment>
<proteinExistence type="inferred from homology"/>
<comment type="function">
    <text evidence="8">Catalyzes the NAD-dependent dehydrogenation (oxidation) of a broad array of hydroxylated polyunsaturated fatty acids (mainly eicosanoids and docosanoids, including prostaglandins, lipoxins and resolvins), yielding their corresponding keto (oxo) metabolites. Decreases the levels of the pro-proliferative prostaglandins such as prostaglandin E2 (whose activity is increased in cancer because of an increase in the expression of cyclooxygenase 2) and generates oxo-fatty acid products that can profoundly influence cell function by abrogating pro-inflammatory cytokine expression. Converts resolvins E1, D1 and D2 to their oxo products, which represents a mode of resolvin inactivation. Resolvin E1 plays important roles during the resolution phase of acute inflammation, while resolvins D1 and D2 have a unique role in obesity-induced adipose inflammation.</text>
</comment>
<dbReference type="Proteomes" id="UP000494165">
    <property type="component" value="Unassembled WGS sequence"/>
</dbReference>
<evidence type="ECO:0000256" key="7">
    <source>
        <dbReference type="ARBA" id="ARBA00042026"/>
    </source>
</evidence>
<accession>A0A8S1C3D7</accession>
<evidence type="ECO:0000256" key="2">
    <source>
        <dbReference type="ARBA" id="ARBA00023002"/>
    </source>
</evidence>
<comment type="catalytic activity">
    <reaction evidence="15">
        <text>resolvin D2 + NAD(+) = 7-oxoresolvin D2 + NADH + H(+)</text>
        <dbReference type="Rhea" id="RHEA:53584"/>
        <dbReference type="ChEBI" id="CHEBI:15378"/>
        <dbReference type="ChEBI" id="CHEBI:57540"/>
        <dbReference type="ChEBI" id="CHEBI:57945"/>
        <dbReference type="ChEBI" id="CHEBI:133367"/>
        <dbReference type="ChEBI" id="CHEBI:137497"/>
    </reaction>
    <physiologicalReaction direction="left-to-right" evidence="15">
        <dbReference type="Rhea" id="RHEA:53585"/>
    </physiologicalReaction>
</comment>
<evidence type="ECO:0000256" key="11">
    <source>
        <dbReference type="ARBA" id="ARBA00048008"/>
    </source>
</evidence>
<comment type="catalytic activity">
    <reaction evidence="13">
        <text>(11R)-hydroxy-(5Z,8Z,12E,14Z)-eicosatetraenoate + NAD(+) = 11-oxo-(5Z,8Z,12E,14Z)-eicosatetraenoate + NADH + H(+)</text>
        <dbReference type="Rhea" id="RHEA:48640"/>
        <dbReference type="ChEBI" id="CHEBI:15378"/>
        <dbReference type="ChEBI" id="CHEBI:57540"/>
        <dbReference type="ChEBI" id="CHEBI:57945"/>
        <dbReference type="ChEBI" id="CHEBI:78836"/>
        <dbReference type="ChEBI" id="CHEBI:90697"/>
    </reaction>
    <physiologicalReaction direction="left-to-right" evidence="13">
        <dbReference type="Rhea" id="RHEA:48641"/>
    </physiologicalReaction>
</comment>
<dbReference type="InterPro" id="IPR036291">
    <property type="entry name" value="NAD(P)-bd_dom_sf"/>
</dbReference>
<dbReference type="FunFam" id="3.40.50.720:FF:000149">
    <property type="entry name" value="15-hydroxyprostaglandin dehydrogenase [NAD(+)]"/>
    <property type="match status" value="1"/>
</dbReference>
<evidence type="ECO:0000256" key="22">
    <source>
        <dbReference type="RuleBase" id="RU000363"/>
    </source>
</evidence>
<gene>
    <name evidence="23" type="ORF">CLODIP_2_CD09945</name>
</gene>
<dbReference type="GO" id="GO:0047034">
    <property type="term" value="F:15-hydroxyicosatetraenoate dehydrogenase activity"/>
    <property type="evidence" value="ECO:0007669"/>
    <property type="project" value="UniProtKB-EC"/>
</dbReference>
<evidence type="ECO:0000256" key="1">
    <source>
        <dbReference type="ARBA" id="ARBA00006484"/>
    </source>
</evidence>
<dbReference type="EC" id="1.1.1.232" evidence="4"/>
<evidence type="ECO:0000256" key="9">
    <source>
        <dbReference type="ARBA" id="ARBA00047325"/>
    </source>
</evidence>
<dbReference type="GO" id="GO:0016404">
    <property type="term" value="F:15-hydroxyprostaglandin dehydrogenase (NAD+) activity"/>
    <property type="evidence" value="ECO:0007669"/>
    <property type="project" value="UniProtKB-EC"/>
</dbReference>
<evidence type="ECO:0000256" key="18">
    <source>
        <dbReference type="ARBA" id="ARBA00048739"/>
    </source>
</evidence>
<comment type="similarity">
    <text evidence="1 22">Belongs to the short-chain dehydrogenases/reductases (SDR) family.</text>
</comment>
<evidence type="ECO:0000256" key="20">
    <source>
        <dbReference type="ARBA" id="ARBA00049151"/>
    </source>
</evidence>
<dbReference type="EC" id="1.1.1.141" evidence="3"/>
<dbReference type="SUPFAM" id="SSF51735">
    <property type="entry name" value="NAD(P)-binding Rossmann-fold domains"/>
    <property type="match status" value="1"/>
</dbReference>
<evidence type="ECO:0000313" key="23">
    <source>
        <dbReference type="EMBL" id="CAB3363622.1"/>
    </source>
</evidence>
<comment type="catalytic activity">
    <reaction evidence="14">
        <text>resolvin D1 + NAD(+) = 17-oxoresolvin D1 + NADH + H(+)</text>
        <dbReference type="Rhea" id="RHEA:50128"/>
        <dbReference type="ChEBI" id="CHEBI:15378"/>
        <dbReference type="ChEBI" id="CHEBI:57540"/>
        <dbReference type="ChEBI" id="CHEBI:57945"/>
        <dbReference type="ChEBI" id="CHEBI:132079"/>
        <dbReference type="ChEBI" id="CHEBI:132081"/>
    </reaction>
    <physiologicalReaction direction="left-to-right" evidence="14">
        <dbReference type="Rhea" id="RHEA:50129"/>
    </physiologicalReaction>
</comment>
<evidence type="ECO:0000256" key="17">
    <source>
        <dbReference type="ARBA" id="ARBA00048611"/>
    </source>
</evidence>
<evidence type="ECO:0000256" key="15">
    <source>
        <dbReference type="ARBA" id="ARBA00048393"/>
    </source>
</evidence>
<comment type="catalytic activity">
    <reaction evidence="18">
        <text>prostaglandin E2 + NAD(+) = 15-oxoprostaglandin E2 + NADH + H(+)</text>
        <dbReference type="Rhea" id="RHEA:11876"/>
        <dbReference type="ChEBI" id="CHEBI:15378"/>
        <dbReference type="ChEBI" id="CHEBI:57400"/>
        <dbReference type="ChEBI" id="CHEBI:57540"/>
        <dbReference type="ChEBI" id="CHEBI:57945"/>
        <dbReference type="ChEBI" id="CHEBI:606564"/>
        <dbReference type="EC" id="1.1.1.141"/>
    </reaction>
    <physiologicalReaction direction="left-to-right" evidence="18">
        <dbReference type="Rhea" id="RHEA:11877"/>
    </physiologicalReaction>
</comment>
<comment type="caution">
    <text evidence="23">The sequence shown here is derived from an EMBL/GenBank/DDBJ whole genome shotgun (WGS) entry which is preliminary data.</text>
</comment>
<reference evidence="23 24" key="1">
    <citation type="submission" date="2020-04" db="EMBL/GenBank/DDBJ databases">
        <authorList>
            <person name="Alioto T."/>
            <person name="Alioto T."/>
            <person name="Gomez Garrido J."/>
        </authorList>
    </citation>
    <scope>NUCLEOTIDE SEQUENCE [LARGE SCALE GENOMIC DNA]</scope>
</reference>
<evidence type="ECO:0000256" key="6">
    <source>
        <dbReference type="ARBA" id="ARBA00041812"/>
    </source>
</evidence>
<comment type="catalytic activity">
    <reaction evidence="21">
        <text>resolvin E1 + NAD(+) = 18-oxo-resolvin E1 + NADH + H(+)</text>
        <dbReference type="Rhea" id="RHEA:49244"/>
        <dbReference type="ChEBI" id="CHEBI:15378"/>
        <dbReference type="ChEBI" id="CHEBI:57540"/>
        <dbReference type="ChEBI" id="CHEBI:57945"/>
        <dbReference type="ChEBI" id="CHEBI:91000"/>
        <dbReference type="ChEBI" id="CHEBI:91001"/>
    </reaction>
    <physiologicalReaction direction="left-to-right" evidence="21">
        <dbReference type="Rhea" id="RHEA:49245"/>
    </physiologicalReaction>
</comment>
<evidence type="ECO:0000256" key="21">
    <source>
        <dbReference type="ARBA" id="ARBA00049188"/>
    </source>
</evidence>
<dbReference type="PANTHER" id="PTHR44229">
    <property type="entry name" value="15-HYDROXYPROSTAGLANDIN DEHYDROGENASE [NAD(+)]"/>
    <property type="match status" value="1"/>
</dbReference>
<evidence type="ECO:0000256" key="19">
    <source>
        <dbReference type="ARBA" id="ARBA00048921"/>
    </source>
</evidence>
<dbReference type="PANTHER" id="PTHR44229:SF4">
    <property type="entry name" value="15-HYDROXYPROSTAGLANDIN DEHYDROGENASE [NAD(+)]"/>
    <property type="match status" value="1"/>
</dbReference>
<dbReference type="PRINTS" id="PR00080">
    <property type="entry name" value="SDRFAMILY"/>
</dbReference>
<dbReference type="InterPro" id="IPR020904">
    <property type="entry name" value="Sc_DH/Rdtase_CS"/>
</dbReference>
<evidence type="ECO:0000256" key="5">
    <source>
        <dbReference type="ARBA" id="ARBA00040276"/>
    </source>
</evidence>
<comment type="catalytic activity">
    <reaction evidence="11">
        <text>14-hydroxy-(4Z,7Z,10Z,12E,16Z,19Z)-docosahexaenoate + NAD(+) = 14-oxo-(4Z,7Z,10Z,12E,16Z,19Z)-docosahexaenoate + NADH + H(+)</text>
        <dbReference type="Rhea" id="RHEA:48952"/>
        <dbReference type="ChEBI" id="CHEBI:15378"/>
        <dbReference type="ChEBI" id="CHEBI:57540"/>
        <dbReference type="ChEBI" id="CHEBI:57945"/>
        <dbReference type="ChEBI" id="CHEBI:90866"/>
        <dbReference type="ChEBI" id="CHEBI:90867"/>
    </reaction>
    <physiologicalReaction direction="left-to-right" evidence="11">
        <dbReference type="Rhea" id="RHEA:48953"/>
    </physiologicalReaction>
</comment>
<protein>
    <recommendedName>
        <fullName evidence="5">15-hydroxyprostaglandin dehydrogenase [NAD(+)]</fullName>
        <ecNumber evidence="3">1.1.1.141</ecNumber>
        <ecNumber evidence="4">1.1.1.232</ecNumber>
    </recommendedName>
    <alternativeName>
        <fullName evidence="7">Eicosanoid/docosanoid dehydrogenase [NAD(+)]</fullName>
    </alternativeName>
    <alternativeName>
        <fullName evidence="6">Prostaglandin dehydrogenase 1</fullName>
    </alternativeName>
</protein>
<dbReference type="AlphaFoldDB" id="A0A8S1C3D7"/>
<comment type="catalytic activity">
    <reaction evidence="19">
        <text>resolvin D2 + NAD(+) = 16-oxoresolvin D2 + NADH + H(+)</text>
        <dbReference type="Rhea" id="RHEA:53588"/>
        <dbReference type="ChEBI" id="CHEBI:15378"/>
        <dbReference type="ChEBI" id="CHEBI:57540"/>
        <dbReference type="ChEBI" id="CHEBI:57945"/>
        <dbReference type="ChEBI" id="CHEBI:133367"/>
        <dbReference type="ChEBI" id="CHEBI:137498"/>
    </reaction>
    <physiologicalReaction direction="left-to-right" evidence="19">
        <dbReference type="Rhea" id="RHEA:53589"/>
    </physiologicalReaction>
</comment>
<evidence type="ECO:0000313" key="24">
    <source>
        <dbReference type="Proteomes" id="UP000494165"/>
    </source>
</evidence>
<dbReference type="Pfam" id="PF00106">
    <property type="entry name" value="adh_short"/>
    <property type="match status" value="1"/>
</dbReference>